<organism evidence="1 2">
    <name type="scientific">Klebsiella michiganensis</name>
    <dbReference type="NCBI Taxonomy" id="1134687"/>
    <lineage>
        <taxon>Bacteria</taxon>
        <taxon>Pseudomonadati</taxon>
        <taxon>Pseudomonadota</taxon>
        <taxon>Gammaproteobacteria</taxon>
        <taxon>Enterobacterales</taxon>
        <taxon>Enterobacteriaceae</taxon>
        <taxon>Klebsiella/Raoultella group</taxon>
        <taxon>Klebsiella</taxon>
    </lineage>
</organism>
<accession>A0A7H4N300</accession>
<evidence type="ECO:0000313" key="1">
    <source>
        <dbReference type="EMBL" id="STV76241.1"/>
    </source>
</evidence>
<dbReference type="EMBL" id="UGMS01000001">
    <property type="protein sequence ID" value="STV76241.1"/>
    <property type="molecule type" value="Genomic_DNA"/>
</dbReference>
<dbReference type="AlphaFoldDB" id="A0A7H4N300"/>
<evidence type="ECO:0000313" key="2">
    <source>
        <dbReference type="Proteomes" id="UP000254863"/>
    </source>
</evidence>
<sequence length="34" mass="3744">MVSYCLCLTALQLYPFHTMTASAWRGLQVLAGTP</sequence>
<reference evidence="1 2" key="1">
    <citation type="submission" date="2018-06" db="EMBL/GenBank/DDBJ databases">
        <authorList>
            <consortium name="Pathogen Informatics"/>
            <person name="Doyle S."/>
        </authorList>
    </citation>
    <scope>NUCLEOTIDE SEQUENCE [LARGE SCALE GENOMIC DNA]</scope>
    <source>
        <strain evidence="1 2">NCTC11685</strain>
    </source>
</reference>
<name>A0A7H4N300_9ENTR</name>
<comment type="caution">
    <text evidence="1">The sequence shown here is derived from an EMBL/GenBank/DDBJ whole genome shotgun (WGS) entry which is preliminary data.</text>
</comment>
<dbReference type="Proteomes" id="UP000254863">
    <property type="component" value="Unassembled WGS sequence"/>
</dbReference>
<protein>
    <submittedName>
        <fullName evidence="1">Uncharacterized protein</fullName>
    </submittedName>
</protein>
<gene>
    <name evidence="1" type="ORF">NCTC11685_01630</name>
</gene>
<proteinExistence type="predicted"/>